<comment type="caution">
    <text evidence="1">The sequence shown here is derived from an EMBL/GenBank/DDBJ whole genome shotgun (WGS) entry which is preliminary data.</text>
</comment>
<evidence type="ECO:0000313" key="1">
    <source>
        <dbReference type="EMBL" id="MCL9685304.1"/>
    </source>
</evidence>
<sequence length="61" mass="6473">MMIFAVQRAAAHKASLAVGTTVSILISPCSDVPEPGKNQSIALESLFLMSGWDGLKLFLLP</sequence>
<name>A0A9X2D2V2_9GAMM</name>
<gene>
    <name evidence="1" type="ORF">LOX96_14460</name>
</gene>
<evidence type="ECO:0000313" key="2">
    <source>
        <dbReference type="Proteomes" id="UP001139721"/>
    </source>
</evidence>
<dbReference type="EMBL" id="JAJKBJ010000022">
    <property type="protein sequence ID" value="MCL9685304.1"/>
    <property type="molecule type" value="Genomic_DNA"/>
</dbReference>
<dbReference type="Proteomes" id="UP001139721">
    <property type="component" value="Unassembled WGS sequence"/>
</dbReference>
<proteinExistence type="predicted"/>
<keyword evidence="2" id="KW-1185">Reference proteome</keyword>
<protein>
    <submittedName>
        <fullName evidence="1">Uncharacterized protein</fullName>
    </submittedName>
</protein>
<accession>A0A9X2D2V2</accession>
<dbReference type="AlphaFoldDB" id="A0A9X2D2V2"/>
<dbReference type="RefSeq" id="WP_250423429.1">
    <property type="nucleotide sequence ID" value="NZ_JAJKBJ010000022.1"/>
</dbReference>
<reference evidence="1" key="1">
    <citation type="submission" date="2021-11" db="EMBL/GenBank/DDBJ databases">
        <title>Legionella maioricencis sp. nov., a new species isolated from hot water samples in Mallorca.</title>
        <authorList>
            <person name="Crespi S."/>
            <person name="Drasar V."/>
            <person name="Salva-Serra F."/>
            <person name="Jaen-Luchoro D."/>
            <person name="Pineiro-Iglesias B."/>
            <person name="Aliaga F."/>
            <person name="Fernandez-Juarez V."/>
            <person name="Coll G."/>
            <person name="Moore E.R.B."/>
            <person name="Bennasar-Figueras A."/>
        </authorList>
    </citation>
    <scope>NUCLEOTIDE SEQUENCE</scope>
    <source>
        <strain evidence="1">HCPI-6</strain>
    </source>
</reference>
<organism evidence="1 2">
    <name type="scientific">Legionella maioricensis</name>
    <dbReference type="NCBI Taxonomy" id="2896528"/>
    <lineage>
        <taxon>Bacteria</taxon>
        <taxon>Pseudomonadati</taxon>
        <taxon>Pseudomonadota</taxon>
        <taxon>Gammaproteobacteria</taxon>
        <taxon>Legionellales</taxon>
        <taxon>Legionellaceae</taxon>
        <taxon>Legionella</taxon>
    </lineage>
</organism>